<organism evidence="4">
    <name type="scientific">Drosophila persimilis</name>
    <name type="common">Fruit fly</name>
    <dbReference type="NCBI Taxonomy" id="7234"/>
    <lineage>
        <taxon>Eukaryota</taxon>
        <taxon>Metazoa</taxon>
        <taxon>Ecdysozoa</taxon>
        <taxon>Arthropoda</taxon>
        <taxon>Hexapoda</taxon>
        <taxon>Insecta</taxon>
        <taxon>Pterygota</taxon>
        <taxon>Neoptera</taxon>
        <taxon>Endopterygota</taxon>
        <taxon>Diptera</taxon>
        <taxon>Brachycera</taxon>
        <taxon>Muscomorpha</taxon>
        <taxon>Ephydroidea</taxon>
        <taxon>Drosophilidae</taxon>
        <taxon>Drosophila</taxon>
        <taxon>Sophophora</taxon>
    </lineage>
</organism>
<feature type="region of interest" description="Disordered" evidence="2">
    <location>
        <begin position="469"/>
        <end position="511"/>
    </location>
</feature>
<dbReference type="KEGG" id="dpe:6588192"/>
<dbReference type="OrthoDB" id="7864779at2759"/>
<feature type="compositionally biased region" description="Basic and acidic residues" evidence="2">
    <location>
        <begin position="494"/>
        <end position="511"/>
    </location>
</feature>
<feature type="coiled-coil region" evidence="1">
    <location>
        <begin position="12"/>
        <end position="39"/>
    </location>
</feature>
<protein>
    <submittedName>
        <fullName evidence="3">GL23692</fullName>
    </submittedName>
</protein>
<keyword evidence="4" id="KW-1185">Reference proteome</keyword>
<evidence type="ECO:0000256" key="2">
    <source>
        <dbReference type="SAM" id="MobiDB-lite"/>
    </source>
</evidence>
<dbReference type="AlphaFoldDB" id="B4G6A5"/>
<sequence>MQDNYLDISAQVDAMTQTNEQLTADLQKMQSQLLEHVKEKTESHNAMQNMEEQFAAQNTLHEIRISELETEIQNQTLAQADLVNRSELQVKEYNLNISHIQGQLMEKEELCRGLQQCNDTLKNQLELQRIQISAAKAENEENHRNLTTLKDYLSQVEAARDQLKVSNNDLIQQNDQAAVEFAIEKTKLAEELKQQKDELEATVSRLKYELEQQNLACGELSKRNEQEVNDIHVRLSDLQGRLNESEVLCQKQELGNKQLASEHQKKTQSLQDELNDAVAKLNELTKQNQALASQLQDDERNYKENINTLQAKLEQLQGQIDRLQQHITSLEAERDALSNNVHQLLGEHEEMVNELATAKSNFELELRSQTGILQTKLASLQMELNSKENENTELERKKDAIIAELKFKMNRIGSVFEQSVSSVRVVRPEPNPSITESQLVIEAPPAPSRKRFALNRRIEAISDSSDFLSDNELPLPKVKPQKKAISGVKRARLHKNEKDNDAAFDKLKTQD</sequence>
<feature type="coiled-coil region" evidence="1">
    <location>
        <begin position="118"/>
        <end position="216"/>
    </location>
</feature>
<reference evidence="3 4" key="1">
    <citation type="journal article" date="2007" name="Nature">
        <title>Evolution of genes and genomes on the Drosophila phylogeny.</title>
        <authorList>
            <consortium name="Drosophila 12 Genomes Consortium"/>
            <person name="Clark A.G."/>
            <person name="Eisen M.B."/>
            <person name="Smith D.R."/>
            <person name="Bergman C.M."/>
            <person name="Oliver B."/>
            <person name="Markow T.A."/>
            <person name="Kaufman T.C."/>
            <person name="Kellis M."/>
            <person name="Gelbart W."/>
            <person name="Iyer V.N."/>
            <person name="Pollard D.A."/>
            <person name="Sackton T.B."/>
            <person name="Larracuente A.M."/>
            <person name="Singh N.D."/>
            <person name="Abad J.P."/>
            <person name="Abt D.N."/>
            <person name="Adryan B."/>
            <person name="Aguade M."/>
            <person name="Akashi H."/>
            <person name="Anderson W.W."/>
            <person name="Aquadro C.F."/>
            <person name="Ardell D.H."/>
            <person name="Arguello R."/>
            <person name="Artieri C.G."/>
            <person name="Barbash D.A."/>
            <person name="Barker D."/>
            <person name="Barsanti P."/>
            <person name="Batterham P."/>
            <person name="Batzoglou S."/>
            <person name="Begun D."/>
            <person name="Bhutkar A."/>
            <person name="Blanco E."/>
            <person name="Bosak S.A."/>
            <person name="Bradley R.K."/>
            <person name="Brand A.D."/>
            <person name="Brent M.R."/>
            <person name="Brooks A.N."/>
            <person name="Brown R.H."/>
            <person name="Butlin R.K."/>
            <person name="Caggese C."/>
            <person name="Calvi B.R."/>
            <person name="Bernardo de Carvalho A."/>
            <person name="Caspi A."/>
            <person name="Castrezana S."/>
            <person name="Celniker S.E."/>
            <person name="Chang J.L."/>
            <person name="Chapple C."/>
            <person name="Chatterji S."/>
            <person name="Chinwalla A."/>
            <person name="Civetta A."/>
            <person name="Clifton S.W."/>
            <person name="Comeron J.M."/>
            <person name="Costello J.C."/>
            <person name="Coyne J.A."/>
            <person name="Daub J."/>
            <person name="David R.G."/>
            <person name="Delcher A.L."/>
            <person name="Delehaunty K."/>
            <person name="Do C.B."/>
            <person name="Ebling H."/>
            <person name="Edwards K."/>
            <person name="Eickbush T."/>
            <person name="Evans J.D."/>
            <person name="Filipski A."/>
            <person name="Findeiss S."/>
            <person name="Freyhult E."/>
            <person name="Fulton L."/>
            <person name="Fulton R."/>
            <person name="Garcia A.C."/>
            <person name="Gardiner A."/>
            <person name="Garfield D.A."/>
            <person name="Garvin B.E."/>
            <person name="Gibson G."/>
            <person name="Gilbert D."/>
            <person name="Gnerre S."/>
            <person name="Godfrey J."/>
            <person name="Good R."/>
            <person name="Gotea V."/>
            <person name="Gravely B."/>
            <person name="Greenberg A.J."/>
            <person name="Griffiths-Jones S."/>
            <person name="Gross S."/>
            <person name="Guigo R."/>
            <person name="Gustafson E.A."/>
            <person name="Haerty W."/>
            <person name="Hahn M.W."/>
            <person name="Halligan D.L."/>
            <person name="Halpern A.L."/>
            <person name="Halter G.M."/>
            <person name="Han M.V."/>
            <person name="Heger A."/>
            <person name="Hillier L."/>
            <person name="Hinrichs A.S."/>
            <person name="Holmes I."/>
            <person name="Hoskins R.A."/>
            <person name="Hubisz M.J."/>
            <person name="Hultmark D."/>
            <person name="Huntley M.A."/>
            <person name="Jaffe D.B."/>
            <person name="Jagadeeshan S."/>
            <person name="Jeck W.R."/>
            <person name="Johnson J."/>
            <person name="Jones C.D."/>
            <person name="Jordan W.C."/>
            <person name="Karpen G.H."/>
            <person name="Kataoka E."/>
            <person name="Keightley P.D."/>
            <person name="Kheradpour P."/>
            <person name="Kirkness E.F."/>
            <person name="Koerich L.B."/>
            <person name="Kristiansen K."/>
            <person name="Kudrna D."/>
            <person name="Kulathinal R.J."/>
            <person name="Kumar S."/>
            <person name="Kwok R."/>
            <person name="Lander E."/>
            <person name="Langley C.H."/>
            <person name="Lapoint R."/>
            <person name="Lazzaro B.P."/>
            <person name="Lee S.J."/>
            <person name="Levesque L."/>
            <person name="Li R."/>
            <person name="Lin C.F."/>
            <person name="Lin M.F."/>
            <person name="Lindblad-Toh K."/>
            <person name="Llopart A."/>
            <person name="Long M."/>
            <person name="Low L."/>
            <person name="Lozovsky E."/>
            <person name="Lu J."/>
            <person name="Luo M."/>
            <person name="Machado C.A."/>
            <person name="Makalowski W."/>
            <person name="Marzo M."/>
            <person name="Matsuda M."/>
            <person name="Matzkin L."/>
            <person name="McAllister B."/>
            <person name="McBride C.S."/>
            <person name="McKernan B."/>
            <person name="McKernan K."/>
            <person name="Mendez-Lago M."/>
            <person name="Minx P."/>
            <person name="Mollenhauer M.U."/>
            <person name="Montooth K."/>
            <person name="Mount S.M."/>
            <person name="Mu X."/>
            <person name="Myers E."/>
            <person name="Negre B."/>
            <person name="Newfeld S."/>
            <person name="Nielsen R."/>
            <person name="Noor M.A."/>
            <person name="O'Grady P."/>
            <person name="Pachter L."/>
            <person name="Papaceit M."/>
            <person name="Parisi M.J."/>
            <person name="Parisi M."/>
            <person name="Parts L."/>
            <person name="Pedersen J.S."/>
            <person name="Pesole G."/>
            <person name="Phillippy A.M."/>
            <person name="Ponting C.P."/>
            <person name="Pop M."/>
            <person name="Porcelli D."/>
            <person name="Powell J.R."/>
            <person name="Prohaska S."/>
            <person name="Pruitt K."/>
            <person name="Puig M."/>
            <person name="Quesneville H."/>
            <person name="Ram K.R."/>
            <person name="Rand D."/>
            <person name="Rasmussen M.D."/>
            <person name="Reed L.K."/>
            <person name="Reenan R."/>
            <person name="Reily A."/>
            <person name="Remington K.A."/>
            <person name="Rieger T.T."/>
            <person name="Ritchie M.G."/>
            <person name="Robin C."/>
            <person name="Rogers Y.H."/>
            <person name="Rohde C."/>
            <person name="Rozas J."/>
            <person name="Rubenfield M.J."/>
            <person name="Ruiz A."/>
            <person name="Russo S."/>
            <person name="Salzberg S.L."/>
            <person name="Sanchez-Gracia A."/>
            <person name="Saranga D.J."/>
            <person name="Sato H."/>
            <person name="Schaeffer S.W."/>
            <person name="Schatz M.C."/>
            <person name="Schlenke T."/>
            <person name="Schwartz R."/>
            <person name="Segarra C."/>
            <person name="Singh R.S."/>
            <person name="Sirot L."/>
            <person name="Sirota M."/>
            <person name="Sisneros N.B."/>
            <person name="Smith C.D."/>
            <person name="Smith T.F."/>
            <person name="Spieth J."/>
            <person name="Stage D.E."/>
            <person name="Stark A."/>
            <person name="Stephan W."/>
            <person name="Strausberg R.L."/>
            <person name="Strempel S."/>
            <person name="Sturgill D."/>
            <person name="Sutton G."/>
            <person name="Sutton G.G."/>
            <person name="Tao W."/>
            <person name="Teichmann S."/>
            <person name="Tobari Y.N."/>
            <person name="Tomimura Y."/>
            <person name="Tsolas J.M."/>
            <person name="Valente V.L."/>
            <person name="Venter E."/>
            <person name="Venter J.C."/>
            <person name="Vicario S."/>
            <person name="Vieira F.G."/>
            <person name="Vilella A.J."/>
            <person name="Villasante A."/>
            <person name="Walenz B."/>
            <person name="Wang J."/>
            <person name="Wasserman M."/>
            <person name="Watts T."/>
            <person name="Wilson D."/>
            <person name="Wilson R.K."/>
            <person name="Wing R.A."/>
            <person name="Wolfner M.F."/>
            <person name="Wong A."/>
            <person name="Wong G.K."/>
            <person name="Wu C.I."/>
            <person name="Wu G."/>
            <person name="Yamamoto D."/>
            <person name="Yang H.P."/>
            <person name="Yang S.P."/>
            <person name="Yorke J.A."/>
            <person name="Yoshida K."/>
            <person name="Zdobnov E."/>
            <person name="Zhang P."/>
            <person name="Zhang Y."/>
            <person name="Zimin A.V."/>
            <person name="Baldwin J."/>
            <person name="Abdouelleil A."/>
            <person name="Abdulkadir J."/>
            <person name="Abebe A."/>
            <person name="Abera B."/>
            <person name="Abreu J."/>
            <person name="Acer S.C."/>
            <person name="Aftuck L."/>
            <person name="Alexander A."/>
            <person name="An P."/>
            <person name="Anderson E."/>
            <person name="Anderson S."/>
            <person name="Arachi H."/>
            <person name="Azer M."/>
            <person name="Bachantsang P."/>
            <person name="Barry A."/>
            <person name="Bayul T."/>
            <person name="Berlin A."/>
            <person name="Bessette D."/>
            <person name="Bloom T."/>
            <person name="Blye J."/>
            <person name="Boguslavskiy L."/>
            <person name="Bonnet C."/>
            <person name="Boukhgalter B."/>
            <person name="Bourzgui I."/>
            <person name="Brown A."/>
            <person name="Cahill P."/>
            <person name="Channer S."/>
            <person name="Cheshatsang Y."/>
            <person name="Chuda L."/>
            <person name="Citroen M."/>
            <person name="Collymore A."/>
            <person name="Cooke P."/>
            <person name="Costello M."/>
            <person name="D'Aco K."/>
            <person name="Daza R."/>
            <person name="De Haan G."/>
            <person name="DeGray S."/>
            <person name="DeMaso C."/>
            <person name="Dhargay N."/>
            <person name="Dooley K."/>
            <person name="Dooley E."/>
            <person name="Doricent M."/>
            <person name="Dorje P."/>
            <person name="Dorjee K."/>
            <person name="Dupes A."/>
            <person name="Elong R."/>
            <person name="Falk J."/>
            <person name="Farina A."/>
            <person name="Faro S."/>
            <person name="Ferguson D."/>
            <person name="Fisher S."/>
            <person name="Foley C.D."/>
            <person name="Franke A."/>
            <person name="Friedrich D."/>
            <person name="Gadbois L."/>
            <person name="Gearin G."/>
            <person name="Gearin C.R."/>
            <person name="Giannoukos G."/>
            <person name="Goode T."/>
            <person name="Graham J."/>
            <person name="Grandbois E."/>
            <person name="Grewal S."/>
            <person name="Gyaltsen K."/>
            <person name="Hafez N."/>
            <person name="Hagos B."/>
            <person name="Hall J."/>
            <person name="Henson C."/>
            <person name="Hollinger A."/>
            <person name="Honan T."/>
            <person name="Huard M.D."/>
            <person name="Hughes L."/>
            <person name="Hurhula B."/>
            <person name="Husby M.E."/>
            <person name="Kamat A."/>
            <person name="Kanga B."/>
            <person name="Kashin S."/>
            <person name="Khazanovich D."/>
            <person name="Kisner P."/>
            <person name="Lance K."/>
            <person name="Lara M."/>
            <person name="Lee W."/>
            <person name="Lennon N."/>
            <person name="Letendre F."/>
            <person name="LeVine R."/>
            <person name="Lipovsky A."/>
            <person name="Liu X."/>
            <person name="Liu J."/>
            <person name="Liu S."/>
            <person name="Lokyitsang T."/>
            <person name="Lokyitsang Y."/>
            <person name="Lubonja R."/>
            <person name="Lui A."/>
            <person name="MacDonald P."/>
            <person name="Magnisalis V."/>
            <person name="Maru K."/>
            <person name="Matthews C."/>
            <person name="McCusker W."/>
            <person name="McDonough S."/>
            <person name="Mehta T."/>
            <person name="Meldrim J."/>
            <person name="Meneus L."/>
            <person name="Mihai O."/>
            <person name="Mihalev A."/>
            <person name="Mihova T."/>
            <person name="Mittelman R."/>
            <person name="Mlenga V."/>
            <person name="Montmayeur A."/>
            <person name="Mulrain L."/>
            <person name="Navidi A."/>
            <person name="Naylor J."/>
            <person name="Negash T."/>
            <person name="Nguyen T."/>
            <person name="Nguyen N."/>
            <person name="Nicol R."/>
            <person name="Norbu C."/>
            <person name="Norbu N."/>
            <person name="Novod N."/>
            <person name="O'Neill B."/>
            <person name="Osman S."/>
            <person name="Markiewicz E."/>
            <person name="Oyono O.L."/>
            <person name="Patti C."/>
            <person name="Phunkhang P."/>
            <person name="Pierre F."/>
            <person name="Priest M."/>
            <person name="Raghuraman S."/>
            <person name="Rege F."/>
            <person name="Reyes R."/>
            <person name="Rise C."/>
            <person name="Rogov P."/>
            <person name="Ross K."/>
            <person name="Ryan E."/>
            <person name="Settipalli S."/>
            <person name="Shea T."/>
            <person name="Sherpa N."/>
            <person name="Shi L."/>
            <person name="Shih D."/>
            <person name="Sparrow T."/>
            <person name="Spaulding J."/>
            <person name="Stalker J."/>
            <person name="Stange-Thomann N."/>
            <person name="Stavropoulos S."/>
            <person name="Stone C."/>
            <person name="Strader C."/>
            <person name="Tesfaye S."/>
            <person name="Thomson T."/>
            <person name="Thoulutsang Y."/>
            <person name="Thoulutsang D."/>
            <person name="Topham K."/>
            <person name="Topping I."/>
            <person name="Tsamla T."/>
            <person name="Vassiliev H."/>
            <person name="Vo A."/>
            <person name="Wangchuk T."/>
            <person name="Wangdi T."/>
            <person name="Weiand M."/>
            <person name="Wilkinson J."/>
            <person name="Wilson A."/>
            <person name="Yadav S."/>
            <person name="Young G."/>
            <person name="Yu Q."/>
            <person name="Zembek L."/>
            <person name="Zhong D."/>
            <person name="Zimmer A."/>
            <person name="Zwirko Z."/>
            <person name="Jaffe D.B."/>
            <person name="Alvarez P."/>
            <person name="Brockman W."/>
            <person name="Butler J."/>
            <person name="Chin C."/>
            <person name="Gnerre S."/>
            <person name="Grabherr M."/>
            <person name="Kleber M."/>
            <person name="Mauceli E."/>
            <person name="MacCallum I."/>
        </authorList>
    </citation>
    <scope>NUCLEOTIDE SEQUENCE [LARGE SCALE GENOMIC DNA]</scope>
    <source>
        <strain evidence="4">MSH-3 / Tucson 14011-0111.49</strain>
    </source>
</reference>
<dbReference type="PhylomeDB" id="B4G6A5"/>
<dbReference type="Proteomes" id="UP000008744">
    <property type="component" value="Unassembled WGS sequence"/>
</dbReference>
<keyword evidence="1" id="KW-0175">Coiled coil</keyword>
<dbReference type="STRING" id="7234.B4G6A5"/>
<name>B4G6A5_DROPE</name>
<dbReference type="OMA" id="THYINEE"/>
<evidence type="ECO:0000313" key="4">
    <source>
        <dbReference type="Proteomes" id="UP000008744"/>
    </source>
</evidence>
<accession>B4G6A5</accession>
<dbReference type="HOGENOM" id="CLU_533484_0_0_1"/>
<dbReference type="EMBL" id="CH479179">
    <property type="protein sequence ID" value="EDW23864.1"/>
    <property type="molecule type" value="Genomic_DNA"/>
</dbReference>
<proteinExistence type="predicted"/>
<gene>
    <name evidence="3" type="primary">Dper\GL23692</name>
    <name evidence="3" type="ORF">Dper_GL23692</name>
</gene>
<evidence type="ECO:0000256" key="1">
    <source>
        <dbReference type="SAM" id="Coils"/>
    </source>
</evidence>
<feature type="coiled-coil region" evidence="1">
    <location>
        <begin position="260"/>
        <end position="411"/>
    </location>
</feature>
<dbReference type="SMR" id="B4G6A5"/>
<dbReference type="Gene3D" id="1.10.287.1490">
    <property type="match status" value="1"/>
</dbReference>
<evidence type="ECO:0000313" key="3">
    <source>
        <dbReference type="EMBL" id="EDW23864.1"/>
    </source>
</evidence>